<name>A0ABR0S429_9EURO</name>
<dbReference type="GeneID" id="89995192"/>
<dbReference type="PANTHER" id="PTHR24148:SF64">
    <property type="entry name" value="HETEROKARYON INCOMPATIBILITY DOMAIN-CONTAINING PROTEIN"/>
    <property type="match status" value="1"/>
</dbReference>
<evidence type="ECO:0000313" key="3">
    <source>
        <dbReference type="Proteomes" id="UP001334248"/>
    </source>
</evidence>
<comment type="caution">
    <text evidence="2">The sequence shown here is derived from an EMBL/GenBank/DDBJ whole genome shotgun (WGS) entry which is preliminary data.</text>
</comment>
<organism evidence="2 3">
    <name type="scientific">Knufia obscura</name>
    <dbReference type="NCBI Taxonomy" id="1635080"/>
    <lineage>
        <taxon>Eukaryota</taxon>
        <taxon>Fungi</taxon>
        <taxon>Dikarya</taxon>
        <taxon>Ascomycota</taxon>
        <taxon>Pezizomycotina</taxon>
        <taxon>Eurotiomycetes</taxon>
        <taxon>Chaetothyriomycetidae</taxon>
        <taxon>Chaetothyriales</taxon>
        <taxon>Trichomeriaceae</taxon>
        <taxon>Knufia</taxon>
    </lineage>
</organism>
<evidence type="ECO:0000313" key="2">
    <source>
        <dbReference type="EMBL" id="KAK5947590.1"/>
    </source>
</evidence>
<dbReference type="InterPro" id="IPR052895">
    <property type="entry name" value="HetReg/Transcr_Mod"/>
</dbReference>
<protein>
    <recommendedName>
        <fullName evidence="1">Heterokaryon incompatibility domain-containing protein</fullName>
    </recommendedName>
</protein>
<dbReference type="RefSeq" id="XP_064735680.1">
    <property type="nucleotide sequence ID" value="XM_064870183.1"/>
</dbReference>
<feature type="domain" description="Heterokaryon incompatibility" evidence="1">
    <location>
        <begin position="60"/>
        <end position="228"/>
    </location>
</feature>
<keyword evidence="3" id="KW-1185">Reference proteome</keyword>
<dbReference type="Pfam" id="PF06985">
    <property type="entry name" value="HET"/>
    <property type="match status" value="1"/>
</dbReference>
<dbReference type="PANTHER" id="PTHR24148">
    <property type="entry name" value="ANKYRIN REPEAT DOMAIN-CONTAINING PROTEIN 39 HOMOLOG-RELATED"/>
    <property type="match status" value="1"/>
</dbReference>
<accession>A0ABR0S429</accession>
<sequence>MEEPEETTFSKVDNSAFYSTFVYPRLNVELLEIRLLRIDAHGLDKHELVSNISLHNPPAFSALSYVCGPPTRTSQISVSGKLFNAFANLAAAIADARTCWHRAFPGSELFLWTDQVCINQNDDNERSQQVSKMRDVYSNAEHTLIWLPASIDVEYEFQHWSDCKQWLLQQRSKLHATSAFVRKTTAPSGSIQPEKPSSQSVKDIVMAVNEIYSLGRSEWWTRAWVFQEFVVSESAMFMMKPFLVPWVDVFELLELYYKSWDTFSQWRYDVEERLNEEETGIRSHIVSKGLYPYCTSSCDFCYILYDMYTGYHRGVWDDTLNLPETYSDILTAFAGHYLGFISVFKDKKTLGSRLPLSTVMKRSRNRKTSEPRDKVYAYLGLLADSNIITPNYRQRLNVVYTEVARKIIEQDQRLDILSQTREAQRRSTHDDFLPSWVPTWAVLEDHRTTSKGRYFSIARFDRLDIFTDIRNAPAQYQFLDDEKTGMKNVILQARGLMIDVLVEKQPDPDQNIFYGMLQGLTMRVGASAVAGDSVWALYGAQDFLVLRRIEGRSRVISEAMLAGDFLTKNKQVLESIERASFQLENIRVE</sequence>
<dbReference type="InterPro" id="IPR010730">
    <property type="entry name" value="HET"/>
</dbReference>
<reference evidence="2 3" key="1">
    <citation type="journal article" date="2023" name="Res Sq">
        <title>Genomic and morphological characterization of Knufia obscura isolated from the Mars 2020 spacecraft assembly facility.</title>
        <authorList>
            <person name="Chander A.M."/>
            <person name="Teixeira M.M."/>
            <person name="Singh N.K."/>
            <person name="Williams M.P."/>
            <person name="Parker C.W."/>
            <person name="Leo P."/>
            <person name="Stajich J.E."/>
            <person name="Torok T."/>
            <person name="Tighe S."/>
            <person name="Mason C.E."/>
            <person name="Venkateswaran K."/>
        </authorList>
    </citation>
    <scope>NUCLEOTIDE SEQUENCE [LARGE SCALE GENOMIC DNA]</scope>
    <source>
        <strain evidence="2 3">CCFEE 5817</strain>
    </source>
</reference>
<gene>
    <name evidence="2" type="ORF">PMZ80_001743</name>
</gene>
<proteinExistence type="predicted"/>
<dbReference type="Proteomes" id="UP001334248">
    <property type="component" value="Unassembled WGS sequence"/>
</dbReference>
<evidence type="ECO:0000259" key="1">
    <source>
        <dbReference type="Pfam" id="PF06985"/>
    </source>
</evidence>
<dbReference type="EMBL" id="JAVHJV010000001">
    <property type="protein sequence ID" value="KAK5947590.1"/>
    <property type="molecule type" value="Genomic_DNA"/>
</dbReference>